<feature type="transmembrane region" description="Helical" evidence="3">
    <location>
        <begin position="96"/>
        <end position="115"/>
    </location>
</feature>
<sequence>MARASRLRGPARSRASWTRPDARAGIGAAVVLLALIAAVELADGPAPRVVGLLATPPFVAAAFAGWRSVGLLGLACTMFGLGVTSYGAHTVELGEATDIAAIVVATGIAMATAVARQRQLDRMNTLTRLASVAQEAVLRPLGPQIGHLNLAARYVSASTAADIGGDLYEVVDTPYGTRMIIGDVRGNGLDAVRLASTVLGSYRHVAFERADLRAIVADLDRAVARSVGDEDFVTAALLEERGGSLTIVNCGHPPPMLLRDGRVQLLEPPSAAPPLGFMPVVSLRSHRLEPGDRLLLYTDGLTEARRAGEFFPISERAWGLLGHGSVGDGLASLESALREWVGGPLDDDIALVLVEYTGPRPGAEEAAPSWAVAERGRQDGNGGNALGPVDVPTPPGPATPVGDPTPSSALPPADSLGARRR</sequence>
<keyword evidence="3" id="KW-1133">Transmembrane helix</keyword>
<name>A0A841FFI4_9ACTN</name>
<gene>
    <name evidence="5" type="ORF">HNR73_003949</name>
</gene>
<comment type="caution">
    <text evidence="5">The sequence shown here is derived from an EMBL/GenBank/DDBJ whole genome shotgun (WGS) entry which is preliminary data.</text>
</comment>
<evidence type="ECO:0000313" key="6">
    <source>
        <dbReference type="Proteomes" id="UP000548476"/>
    </source>
</evidence>
<dbReference type="InterPro" id="IPR001932">
    <property type="entry name" value="PPM-type_phosphatase-like_dom"/>
</dbReference>
<evidence type="ECO:0000256" key="3">
    <source>
        <dbReference type="SAM" id="Phobius"/>
    </source>
</evidence>
<evidence type="ECO:0000256" key="1">
    <source>
        <dbReference type="ARBA" id="ARBA00022801"/>
    </source>
</evidence>
<dbReference type="SMART" id="SM00331">
    <property type="entry name" value="PP2C_SIG"/>
    <property type="match status" value="1"/>
</dbReference>
<protein>
    <submittedName>
        <fullName evidence="5">Serine phosphatase RsbU (Regulator of sigma subunit)</fullName>
    </submittedName>
</protein>
<dbReference type="EMBL" id="JACHGT010000008">
    <property type="protein sequence ID" value="MBB6036081.1"/>
    <property type="molecule type" value="Genomic_DNA"/>
</dbReference>
<evidence type="ECO:0000256" key="2">
    <source>
        <dbReference type="SAM" id="MobiDB-lite"/>
    </source>
</evidence>
<keyword evidence="3" id="KW-0812">Transmembrane</keyword>
<dbReference type="PANTHER" id="PTHR43156:SF2">
    <property type="entry name" value="STAGE II SPORULATION PROTEIN E"/>
    <property type="match status" value="1"/>
</dbReference>
<dbReference type="SUPFAM" id="SSF81606">
    <property type="entry name" value="PP2C-like"/>
    <property type="match status" value="1"/>
</dbReference>
<dbReference type="AlphaFoldDB" id="A0A841FFI4"/>
<proteinExistence type="predicted"/>
<feature type="transmembrane region" description="Helical" evidence="3">
    <location>
        <begin position="58"/>
        <end position="84"/>
    </location>
</feature>
<dbReference type="PROSITE" id="PS51746">
    <property type="entry name" value="PPM_2"/>
    <property type="match status" value="1"/>
</dbReference>
<keyword evidence="6" id="KW-1185">Reference proteome</keyword>
<evidence type="ECO:0000259" key="4">
    <source>
        <dbReference type="PROSITE" id="PS51746"/>
    </source>
</evidence>
<keyword evidence="1" id="KW-0378">Hydrolase</keyword>
<dbReference type="Pfam" id="PF07228">
    <property type="entry name" value="SpoIIE"/>
    <property type="match status" value="1"/>
</dbReference>
<feature type="region of interest" description="Disordered" evidence="2">
    <location>
        <begin position="362"/>
        <end position="421"/>
    </location>
</feature>
<dbReference type="PANTHER" id="PTHR43156">
    <property type="entry name" value="STAGE II SPORULATION PROTEIN E-RELATED"/>
    <property type="match status" value="1"/>
</dbReference>
<dbReference type="InterPro" id="IPR036457">
    <property type="entry name" value="PPM-type-like_dom_sf"/>
</dbReference>
<feature type="domain" description="PPM-type phosphatase" evidence="4">
    <location>
        <begin position="151"/>
        <end position="356"/>
    </location>
</feature>
<keyword evidence="3" id="KW-0472">Membrane</keyword>
<dbReference type="InterPro" id="IPR052016">
    <property type="entry name" value="Bact_Sigma-Reg"/>
</dbReference>
<accession>A0A841FFI4</accession>
<evidence type="ECO:0000313" key="5">
    <source>
        <dbReference type="EMBL" id="MBB6036081.1"/>
    </source>
</evidence>
<organism evidence="5 6">
    <name type="scientific">Phytomonospora endophytica</name>
    <dbReference type="NCBI Taxonomy" id="714109"/>
    <lineage>
        <taxon>Bacteria</taxon>
        <taxon>Bacillati</taxon>
        <taxon>Actinomycetota</taxon>
        <taxon>Actinomycetes</taxon>
        <taxon>Micromonosporales</taxon>
        <taxon>Micromonosporaceae</taxon>
        <taxon>Phytomonospora</taxon>
    </lineage>
</organism>
<dbReference type="Proteomes" id="UP000548476">
    <property type="component" value="Unassembled WGS sequence"/>
</dbReference>
<dbReference type="GO" id="GO:0016791">
    <property type="term" value="F:phosphatase activity"/>
    <property type="evidence" value="ECO:0007669"/>
    <property type="project" value="TreeGrafter"/>
</dbReference>
<dbReference type="Gene3D" id="3.60.40.10">
    <property type="entry name" value="PPM-type phosphatase domain"/>
    <property type="match status" value="1"/>
</dbReference>
<reference evidence="5 6" key="1">
    <citation type="submission" date="2020-08" db="EMBL/GenBank/DDBJ databases">
        <title>Genomic Encyclopedia of Type Strains, Phase IV (KMG-IV): sequencing the most valuable type-strain genomes for metagenomic binning, comparative biology and taxonomic classification.</title>
        <authorList>
            <person name="Goeker M."/>
        </authorList>
    </citation>
    <scope>NUCLEOTIDE SEQUENCE [LARGE SCALE GENOMIC DNA]</scope>
    <source>
        <strain evidence="5 6">YIM 65646</strain>
    </source>
</reference>